<feature type="compositionally biased region" description="Basic and acidic residues" evidence="1">
    <location>
        <begin position="87"/>
        <end position="101"/>
    </location>
</feature>
<keyword evidence="2" id="KW-0812">Transmembrane</keyword>
<dbReference type="Proteomes" id="UP000298390">
    <property type="component" value="Unassembled WGS sequence"/>
</dbReference>
<dbReference type="AlphaFoldDB" id="A0A4Y9Y019"/>
<gene>
    <name evidence="3" type="ORF">EVJ58_g8046</name>
</gene>
<proteinExistence type="predicted"/>
<organism evidence="3 4">
    <name type="scientific">Rhodofomes roseus</name>
    <dbReference type="NCBI Taxonomy" id="34475"/>
    <lineage>
        <taxon>Eukaryota</taxon>
        <taxon>Fungi</taxon>
        <taxon>Dikarya</taxon>
        <taxon>Basidiomycota</taxon>
        <taxon>Agaricomycotina</taxon>
        <taxon>Agaricomycetes</taxon>
        <taxon>Polyporales</taxon>
        <taxon>Rhodofomes</taxon>
    </lineage>
</organism>
<feature type="region of interest" description="Disordered" evidence="1">
    <location>
        <begin position="1"/>
        <end position="41"/>
    </location>
</feature>
<comment type="caution">
    <text evidence="3">The sequence shown here is derived from an EMBL/GenBank/DDBJ whole genome shotgun (WGS) entry which is preliminary data.</text>
</comment>
<name>A0A4Y9Y019_9APHY</name>
<dbReference type="PANTHER" id="PTHR37919:SF2">
    <property type="entry name" value="EXPERA DOMAIN-CONTAINING PROTEIN"/>
    <property type="match status" value="1"/>
</dbReference>
<dbReference type="EMBL" id="SEKV01000563">
    <property type="protein sequence ID" value="TFY55756.1"/>
    <property type="molecule type" value="Genomic_DNA"/>
</dbReference>
<evidence type="ECO:0000313" key="4">
    <source>
        <dbReference type="Proteomes" id="UP000298390"/>
    </source>
</evidence>
<keyword evidence="2" id="KW-0472">Membrane</keyword>
<evidence type="ECO:0000256" key="2">
    <source>
        <dbReference type="SAM" id="Phobius"/>
    </source>
</evidence>
<evidence type="ECO:0000313" key="3">
    <source>
        <dbReference type="EMBL" id="TFY55756.1"/>
    </source>
</evidence>
<feature type="compositionally biased region" description="Basic residues" evidence="1">
    <location>
        <begin position="27"/>
        <end position="40"/>
    </location>
</feature>
<dbReference type="STRING" id="34475.A0A4Y9Y019"/>
<feature type="transmembrane region" description="Helical" evidence="2">
    <location>
        <begin position="143"/>
        <end position="161"/>
    </location>
</feature>
<sequence>MSTNSNTYVPMFSASYSDRFDEDRRQRATQKRPRATWRRGLRPDSETLRFGYYLEERTPSPAPEAYANIESESGPSTSRASTPPHAGKPDPNRATGREDTAPSHGGLRVYIRNLQVVLPAISLFSRSPPKSQRKSRMAAKTHWFISLWFAISIPIIFWDAGYCFMRPRSMEGGDLHWIWKPYALYQKVDHIYGVKALEEGDGFTNAQSLLNIVENFMNIAYLYLAHVKGTPAASLLGFASAIMTLSKTALYFLQEHYCGYCSIGHNTVHDLIFLWIIPNGCASRPVFWLLLPTIIIWQFAKDITSALHVAERVSKKEASGKKL</sequence>
<keyword evidence="2" id="KW-1133">Transmembrane helix</keyword>
<reference evidence="3 4" key="1">
    <citation type="submission" date="2019-01" db="EMBL/GenBank/DDBJ databases">
        <title>Genome sequencing of the rare red list fungi Fomitopsis rosea.</title>
        <authorList>
            <person name="Buettner E."/>
            <person name="Kellner H."/>
        </authorList>
    </citation>
    <scope>NUCLEOTIDE SEQUENCE [LARGE SCALE GENOMIC DNA]</scope>
    <source>
        <strain evidence="3 4">DSM 105464</strain>
    </source>
</reference>
<accession>A0A4Y9Y019</accession>
<protein>
    <recommendedName>
        <fullName evidence="5">EXPERA domain-containing protein</fullName>
    </recommendedName>
</protein>
<feature type="region of interest" description="Disordered" evidence="1">
    <location>
        <begin position="59"/>
        <end position="104"/>
    </location>
</feature>
<dbReference type="PANTHER" id="PTHR37919">
    <property type="entry name" value="PROTEIN CBG05606"/>
    <property type="match status" value="1"/>
</dbReference>
<evidence type="ECO:0008006" key="5">
    <source>
        <dbReference type="Google" id="ProtNLM"/>
    </source>
</evidence>
<feature type="compositionally biased region" description="Polar residues" evidence="1">
    <location>
        <begin position="70"/>
        <end position="81"/>
    </location>
</feature>
<evidence type="ECO:0000256" key="1">
    <source>
        <dbReference type="SAM" id="MobiDB-lite"/>
    </source>
</evidence>